<organism evidence="7">
    <name type="scientific">Chitinibacter mangrovi</name>
    <dbReference type="NCBI Taxonomy" id="3153927"/>
    <lineage>
        <taxon>Bacteria</taxon>
        <taxon>Pseudomonadati</taxon>
        <taxon>Pseudomonadota</taxon>
        <taxon>Betaproteobacteria</taxon>
        <taxon>Neisseriales</taxon>
        <taxon>Chitinibacteraceae</taxon>
        <taxon>Chitinibacter</taxon>
    </lineage>
</organism>
<dbReference type="GO" id="GO:1990351">
    <property type="term" value="C:transporter complex"/>
    <property type="evidence" value="ECO:0007669"/>
    <property type="project" value="TreeGrafter"/>
</dbReference>
<accession>A0AAU7FBV2</accession>
<proteinExistence type="inferred from homology"/>
<keyword evidence="2 4" id="KW-0472">Membrane</keyword>
<dbReference type="Pfam" id="PF03968">
    <property type="entry name" value="LptD_N"/>
    <property type="match status" value="1"/>
</dbReference>
<dbReference type="PANTHER" id="PTHR30189">
    <property type="entry name" value="LPS-ASSEMBLY PROTEIN"/>
    <property type="match status" value="1"/>
</dbReference>
<keyword evidence="3 4" id="KW-0998">Cell outer membrane</keyword>
<dbReference type="Gene3D" id="2.60.450.10">
    <property type="entry name" value="Lipopolysaccharide (LPS) transport protein A like domain"/>
    <property type="match status" value="1"/>
</dbReference>
<comment type="subunit">
    <text evidence="4">Component of the lipopolysaccharide transport and assembly complex. Interacts with LptE and LptA.</text>
</comment>
<gene>
    <name evidence="4" type="primary">lptD</name>
    <name evidence="7" type="ORF">ABHF33_03740</name>
</gene>
<dbReference type="PANTHER" id="PTHR30189:SF1">
    <property type="entry name" value="LPS-ASSEMBLY PROTEIN LPTD"/>
    <property type="match status" value="1"/>
</dbReference>
<dbReference type="AlphaFoldDB" id="A0AAU7FBV2"/>
<comment type="subcellular location">
    <subcellularLocation>
        <location evidence="4">Cell outer membrane</location>
    </subcellularLocation>
</comment>
<dbReference type="InterPro" id="IPR020889">
    <property type="entry name" value="LipoPS_assembly_LptD"/>
</dbReference>
<evidence type="ECO:0000313" key="7">
    <source>
        <dbReference type="EMBL" id="XBM01414.1"/>
    </source>
</evidence>
<feature type="chain" id="PRO_5043070162" description="LPS-assembly protein LptD" evidence="4">
    <location>
        <begin position="26"/>
        <end position="723"/>
    </location>
</feature>
<evidence type="ECO:0000256" key="1">
    <source>
        <dbReference type="ARBA" id="ARBA00022729"/>
    </source>
</evidence>
<evidence type="ECO:0000259" key="5">
    <source>
        <dbReference type="Pfam" id="PF03968"/>
    </source>
</evidence>
<dbReference type="GO" id="GO:0015920">
    <property type="term" value="P:lipopolysaccharide transport"/>
    <property type="evidence" value="ECO:0007669"/>
    <property type="project" value="InterPro"/>
</dbReference>
<dbReference type="InterPro" id="IPR007543">
    <property type="entry name" value="LptD_C"/>
</dbReference>
<name>A0AAU7FBV2_9NEIS</name>
<comment type="similarity">
    <text evidence="4">Belongs to the LptD family.</text>
</comment>
<feature type="domain" description="Organic solvent tolerance-like N-terminal" evidence="5">
    <location>
        <begin position="38"/>
        <end position="169"/>
    </location>
</feature>
<dbReference type="InterPro" id="IPR005653">
    <property type="entry name" value="OstA-like_N"/>
</dbReference>
<evidence type="ECO:0000259" key="6">
    <source>
        <dbReference type="Pfam" id="PF04453"/>
    </source>
</evidence>
<evidence type="ECO:0000256" key="4">
    <source>
        <dbReference type="HAMAP-Rule" id="MF_01411"/>
    </source>
</evidence>
<dbReference type="GO" id="GO:0043165">
    <property type="term" value="P:Gram-negative-bacterium-type cell outer membrane assembly"/>
    <property type="evidence" value="ECO:0007669"/>
    <property type="project" value="UniProtKB-UniRule"/>
</dbReference>
<dbReference type="HAMAP" id="MF_01411">
    <property type="entry name" value="LPS_assembly_LptD"/>
    <property type="match status" value="1"/>
</dbReference>
<dbReference type="Pfam" id="PF04453">
    <property type="entry name" value="LptD"/>
    <property type="match status" value="1"/>
</dbReference>
<dbReference type="KEGG" id="cmav:ABHF33_03740"/>
<comment type="caution">
    <text evidence="4">Lacks conserved residue(s) required for the propagation of feature annotation.</text>
</comment>
<evidence type="ECO:0000256" key="3">
    <source>
        <dbReference type="ARBA" id="ARBA00023237"/>
    </source>
</evidence>
<reference evidence="7" key="1">
    <citation type="submission" date="2024-05" db="EMBL/GenBank/DDBJ databases">
        <authorList>
            <person name="Yang L."/>
            <person name="Pan L."/>
        </authorList>
    </citation>
    <scope>NUCLEOTIDE SEQUENCE</scope>
    <source>
        <strain evidence="7">FCG-7</strain>
    </source>
</reference>
<dbReference type="InterPro" id="IPR050218">
    <property type="entry name" value="LptD"/>
</dbReference>
<keyword evidence="1 4" id="KW-0732">Signal</keyword>
<comment type="function">
    <text evidence="4">Together with LptE, is involved in the assembly of lipopolysaccharide (LPS) at the surface of the outer membrane.</text>
</comment>
<feature type="signal peptide" evidence="4">
    <location>
        <begin position="1"/>
        <end position="25"/>
    </location>
</feature>
<evidence type="ECO:0000256" key="2">
    <source>
        <dbReference type="ARBA" id="ARBA00023136"/>
    </source>
</evidence>
<dbReference type="RefSeq" id="WP_348945711.1">
    <property type="nucleotide sequence ID" value="NZ_CP157355.1"/>
</dbReference>
<feature type="domain" description="LptD C-terminal" evidence="6">
    <location>
        <begin position="274"/>
        <end position="637"/>
    </location>
</feature>
<dbReference type="GO" id="GO:0009279">
    <property type="term" value="C:cell outer membrane"/>
    <property type="evidence" value="ECO:0007669"/>
    <property type="project" value="UniProtKB-SubCell"/>
</dbReference>
<protein>
    <recommendedName>
        <fullName evidence="4">LPS-assembly protein LptD</fullName>
    </recommendedName>
</protein>
<dbReference type="EMBL" id="CP157355">
    <property type="protein sequence ID" value="XBM01414.1"/>
    <property type="molecule type" value="Genomic_DNA"/>
</dbReference>
<sequence length="723" mass="81422" precursor="true">MHHSPPFHLTILKLSLAILPGFAVAQTPQSTPEPPIFIEADQANVQEGDYTEAKGNVIINRDTLEVKSDWVKYQQQTDMVHAGDQVILNKDGDTLTGTRLDIAVTAREGELENATYLMGQGLARGEAVKILFEGKDKYRIQSGSITTCTPEQNAWHLHAKEMQLDYTQNYGQAWHGWLEFQSVPVFYYPWMDFPLDGGRKTGFLMPNIGYSSSNGLEYSQPFYWNIAPNYDATITPSYFGERGVMLGGEFRYLQPSYTGSIRAEGIDDRKNSDRRYSVALSHSHLLADRLRLDLTYQKVSDDYYFSDFSDRLAVASQVNLEQGALLSYSGSNWSSYLRVQQYQTLQSSTTPVDEPYARLPQWYGSYSPKLGGGTETQINAEFTRFTHDKKIQGDRTWIYPSMSLPLANAYSFITPKLGLHATHYRNESASGRDLGTESRVLPIASVNTGLFFEREGELFGSKILQTLEPQLYYLYVPFKDQSKLPNYDSGTTDLSWSSLFAENKYSGNDRINDANEITLALNSRIFADEDGVERFYAGLGQRIYFKSPKVGIDSNRESNSEKSSDLLLTLGGQLPYDIRANYTLQQDIRHDKTARADLNFNWSPGAYKTLNLRYSVNRTANTEQLDASGQWPLGGGWYGVARHNYSLKDNQALETLAGLEYNAGCWALRLAAQRYVTTDSKYKTNYFILLDLGGLAGIGMNPISVLRQSIPGYANTYSSPKLR</sequence>